<dbReference type="GO" id="GO:0022841">
    <property type="term" value="F:potassium ion leak channel activity"/>
    <property type="evidence" value="ECO:0007669"/>
    <property type="project" value="TreeGrafter"/>
</dbReference>
<keyword evidence="7" id="KW-0407">Ion channel</keyword>
<evidence type="ECO:0000259" key="9">
    <source>
        <dbReference type="Pfam" id="PF07885"/>
    </source>
</evidence>
<dbReference type="AlphaFoldDB" id="A0AAE1P6M8"/>
<feature type="transmembrane region" description="Helical" evidence="8">
    <location>
        <begin position="140"/>
        <end position="162"/>
    </location>
</feature>
<dbReference type="GO" id="GO:0030322">
    <property type="term" value="P:stabilization of membrane potential"/>
    <property type="evidence" value="ECO:0007669"/>
    <property type="project" value="TreeGrafter"/>
</dbReference>
<protein>
    <recommendedName>
        <fullName evidence="9">Potassium channel domain-containing protein</fullName>
    </recommendedName>
</protein>
<evidence type="ECO:0000256" key="8">
    <source>
        <dbReference type="SAM" id="Phobius"/>
    </source>
</evidence>
<proteinExistence type="predicted"/>
<feature type="transmembrane region" description="Helical" evidence="8">
    <location>
        <begin position="76"/>
        <end position="95"/>
    </location>
</feature>
<feature type="transmembrane region" description="Helical" evidence="8">
    <location>
        <begin position="102"/>
        <end position="120"/>
    </location>
</feature>
<comment type="caution">
    <text evidence="10">The sequence shown here is derived from an EMBL/GenBank/DDBJ whole genome shotgun (WGS) entry which is preliminary data.</text>
</comment>
<evidence type="ECO:0000256" key="5">
    <source>
        <dbReference type="ARBA" id="ARBA00023065"/>
    </source>
</evidence>
<keyword evidence="11" id="KW-1185">Reference proteome</keyword>
<dbReference type="GO" id="GO:0005886">
    <property type="term" value="C:plasma membrane"/>
    <property type="evidence" value="ECO:0007669"/>
    <property type="project" value="TreeGrafter"/>
</dbReference>
<keyword evidence="5" id="KW-0406">Ion transport</keyword>
<evidence type="ECO:0000256" key="2">
    <source>
        <dbReference type="ARBA" id="ARBA00022448"/>
    </source>
</evidence>
<dbReference type="Gene3D" id="1.10.287.70">
    <property type="match status" value="1"/>
</dbReference>
<dbReference type="InterPro" id="IPR013099">
    <property type="entry name" value="K_chnl_dom"/>
</dbReference>
<organism evidence="10 11">
    <name type="scientific">Petrolisthes manimaculis</name>
    <dbReference type="NCBI Taxonomy" id="1843537"/>
    <lineage>
        <taxon>Eukaryota</taxon>
        <taxon>Metazoa</taxon>
        <taxon>Ecdysozoa</taxon>
        <taxon>Arthropoda</taxon>
        <taxon>Crustacea</taxon>
        <taxon>Multicrustacea</taxon>
        <taxon>Malacostraca</taxon>
        <taxon>Eumalacostraca</taxon>
        <taxon>Eucarida</taxon>
        <taxon>Decapoda</taxon>
        <taxon>Pleocyemata</taxon>
        <taxon>Anomura</taxon>
        <taxon>Galatheoidea</taxon>
        <taxon>Porcellanidae</taxon>
        <taxon>Petrolisthes</taxon>
    </lineage>
</organism>
<feature type="domain" description="Potassium channel" evidence="9">
    <location>
        <begin position="83"/>
        <end position="164"/>
    </location>
</feature>
<dbReference type="PANTHER" id="PTHR11003">
    <property type="entry name" value="POTASSIUM CHANNEL, SUBFAMILY K"/>
    <property type="match status" value="1"/>
</dbReference>
<dbReference type="Proteomes" id="UP001292094">
    <property type="component" value="Unassembled WGS sequence"/>
</dbReference>
<accession>A0AAE1P6M8</accession>
<evidence type="ECO:0000256" key="1">
    <source>
        <dbReference type="ARBA" id="ARBA00004141"/>
    </source>
</evidence>
<name>A0AAE1P6M8_9EUCA</name>
<evidence type="ECO:0000256" key="4">
    <source>
        <dbReference type="ARBA" id="ARBA00022989"/>
    </source>
</evidence>
<dbReference type="EMBL" id="JAWZYT010002734">
    <property type="protein sequence ID" value="KAK4302438.1"/>
    <property type="molecule type" value="Genomic_DNA"/>
</dbReference>
<dbReference type="PANTHER" id="PTHR11003:SF352">
    <property type="entry name" value="BCDNA.GH04802-RELATED"/>
    <property type="match status" value="1"/>
</dbReference>
<evidence type="ECO:0000313" key="10">
    <source>
        <dbReference type="EMBL" id="KAK4302438.1"/>
    </source>
</evidence>
<keyword evidence="2" id="KW-0813">Transport</keyword>
<keyword evidence="4 8" id="KW-1133">Transmembrane helix</keyword>
<keyword evidence="3 8" id="KW-0812">Transmembrane</keyword>
<evidence type="ECO:0000256" key="7">
    <source>
        <dbReference type="ARBA" id="ARBA00023303"/>
    </source>
</evidence>
<evidence type="ECO:0000256" key="3">
    <source>
        <dbReference type="ARBA" id="ARBA00022692"/>
    </source>
</evidence>
<comment type="subcellular location">
    <subcellularLocation>
        <location evidence="1">Membrane</location>
        <topology evidence="1">Multi-pass membrane protein</topology>
    </subcellularLocation>
</comment>
<dbReference type="GO" id="GO:0015271">
    <property type="term" value="F:outward rectifier potassium channel activity"/>
    <property type="evidence" value="ECO:0007669"/>
    <property type="project" value="TreeGrafter"/>
</dbReference>
<evidence type="ECO:0000256" key="6">
    <source>
        <dbReference type="ARBA" id="ARBA00023136"/>
    </source>
</evidence>
<evidence type="ECO:0000313" key="11">
    <source>
        <dbReference type="Proteomes" id="UP001292094"/>
    </source>
</evidence>
<dbReference type="Pfam" id="PF07885">
    <property type="entry name" value="Ion_trans_2"/>
    <property type="match status" value="1"/>
</dbReference>
<dbReference type="SUPFAM" id="SSF81324">
    <property type="entry name" value="Voltage-gated potassium channels"/>
    <property type="match status" value="1"/>
</dbReference>
<sequence length="196" mass="21648">MPLMLLYMSNVGEVLAQVFKFLYFKACRCDKGLGYYRTASGDIRPITMQTPSNNTQATTLKSGGGGGGGSERRTVPITYCLLVIAVYVFCGGIIFSQWERWSLLDACYFSYISLSTIGFGDLVPGRTVAGSDENSEVESQQIICTVYLLVGSALVAMCFNLMQEETIENLKAFWRNIGCLRKENKSKEEEDDASEG</sequence>
<keyword evidence="6 8" id="KW-0472">Membrane</keyword>
<dbReference type="InterPro" id="IPR003280">
    <property type="entry name" value="2pore_dom_K_chnl"/>
</dbReference>
<reference evidence="10" key="1">
    <citation type="submission" date="2023-11" db="EMBL/GenBank/DDBJ databases">
        <title>Genome assemblies of two species of porcelain crab, Petrolisthes cinctipes and Petrolisthes manimaculis (Anomura: Porcellanidae).</title>
        <authorList>
            <person name="Angst P."/>
        </authorList>
    </citation>
    <scope>NUCLEOTIDE SEQUENCE</scope>
    <source>
        <strain evidence="10">PB745_02</strain>
        <tissue evidence="10">Gill</tissue>
    </source>
</reference>
<gene>
    <name evidence="10" type="ORF">Pmani_025477</name>
</gene>